<evidence type="ECO:0000313" key="2">
    <source>
        <dbReference type="Proteomes" id="UP000785679"/>
    </source>
</evidence>
<organism evidence="1 2">
    <name type="scientific">Halteria grandinella</name>
    <dbReference type="NCBI Taxonomy" id="5974"/>
    <lineage>
        <taxon>Eukaryota</taxon>
        <taxon>Sar</taxon>
        <taxon>Alveolata</taxon>
        <taxon>Ciliophora</taxon>
        <taxon>Intramacronucleata</taxon>
        <taxon>Spirotrichea</taxon>
        <taxon>Stichotrichia</taxon>
        <taxon>Sporadotrichida</taxon>
        <taxon>Halteriidae</taxon>
        <taxon>Halteria</taxon>
    </lineage>
</organism>
<reference evidence="1" key="1">
    <citation type="submission" date="2019-06" db="EMBL/GenBank/DDBJ databases">
        <authorList>
            <person name="Zheng W."/>
        </authorList>
    </citation>
    <scope>NUCLEOTIDE SEQUENCE</scope>
    <source>
        <strain evidence="1">QDHG01</strain>
    </source>
</reference>
<sequence>MIGDSMYKMQILIQSLHGSSELCQSKLALVLHRKDYSEMDQAHIQCIENSRRMKNFFTKMNFKTETVQMNSCEENGDETIEKILGLYLGKICQRSENRHVVVVFISGFDLGVKKDPMKCEESFEFRLSQYLKSFTIQSVSLYYIFETQKLDVYWSIETLSPESYLIMLPNTSPEHSKHNLESFLKLFSSNPLQINEQITIPDEQNYASLMSLKEEISLSKYLNPQLQKLIEYKRLQAQIESFQKFQNELFASVTKCAKPIILSELSDHNKDRLQNTVKNEPNIVSSLQVSSNHVENVKFRQVKFKKDFVIIRVSSNAGGDKVIVTDEDLNEIFSRQMGEKVYIEDAELMFNGTILVLNVLDKQAPVAIGRIMAYNIFTNTQLEDLYSTDVLPFPLSLRCFHNTHLLVSLGCQIRIFLYSSDLPAGKQQFSFKDLGLWYTNCGNHTHYTQLYLEVEGSIVYMHIKIDNTSWRNTNFGFKVFIVKEEQLPRGIFPDNKRYKDYPFFNEHSVIRYLSQHVGEYQEMALTSKQDVAFFVGGTTLSYVSKKDSYGFKDLKLTQFNDFQPIFRDQNLDFHIDYSTEDSFLCKLKLIRRTDYSLYVETLHCNEKLYTVIQDRGIESKIISLQYSNVKWGAHAQFSKFQEKSMYAVIKQSYPHHQYVTKIDYD</sequence>
<dbReference type="AlphaFoldDB" id="A0A8J8NVM9"/>
<name>A0A8J8NVM9_HALGN</name>
<dbReference type="Proteomes" id="UP000785679">
    <property type="component" value="Unassembled WGS sequence"/>
</dbReference>
<dbReference type="EMBL" id="RRYP01006072">
    <property type="protein sequence ID" value="TNV81494.1"/>
    <property type="molecule type" value="Genomic_DNA"/>
</dbReference>
<keyword evidence="2" id="KW-1185">Reference proteome</keyword>
<protein>
    <submittedName>
        <fullName evidence="1">Uncharacterized protein</fullName>
    </submittedName>
</protein>
<evidence type="ECO:0000313" key="1">
    <source>
        <dbReference type="EMBL" id="TNV81494.1"/>
    </source>
</evidence>
<accession>A0A8J8NVM9</accession>
<proteinExistence type="predicted"/>
<comment type="caution">
    <text evidence="1">The sequence shown here is derived from an EMBL/GenBank/DDBJ whole genome shotgun (WGS) entry which is preliminary data.</text>
</comment>
<gene>
    <name evidence="1" type="ORF">FGO68_gene10508</name>
</gene>